<dbReference type="Gene3D" id="1.20.120.330">
    <property type="entry name" value="Nucleotidyltransferases domain 2"/>
    <property type="match status" value="1"/>
</dbReference>
<dbReference type="AlphaFoldDB" id="A0A6I6JLZ6"/>
<reference evidence="2 3" key="1">
    <citation type="submission" date="2019-11" db="EMBL/GenBank/DDBJ databases">
        <authorList>
            <person name="Zheng R.K."/>
            <person name="Sun C.M."/>
        </authorList>
    </citation>
    <scope>NUCLEOTIDE SEQUENCE [LARGE SCALE GENOMIC DNA]</scope>
    <source>
        <strain evidence="2 3">WC007</strain>
    </source>
</reference>
<dbReference type="KEGG" id="mcos:GM418_00780"/>
<dbReference type="Proteomes" id="UP000428260">
    <property type="component" value="Chromosome"/>
</dbReference>
<dbReference type="InterPro" id="IPR043519">
    <property type="entry name" value="NT_sf"/>
</dbReference>
<dbReference type="Gene3D" id="3.30.460.10">
    <property type="entry name" value="Beta Polymerase, domain 2"/>
    <property type="match status" value="1"/>
</dbReference>
<dbReference type="EMBL" id="CP046401">
    <property type="protein sequence ID" value="QGY42239.1"/>
    <property type="molecule type" value="Genomic_DNA"/>
</dbReference>
<proteinExistence type="predicted"/>
<keyword evidence="2" id="KW-0808">Transferase</keyword>
<keyword evidence="3" id="KW-1185">Reference proteome</keyword>
<dbReference type="RefSeq" id="WP_158862211.1">
    <property type="nucleotide sequence ID" value="NZ_CP046401.1"/>
</dbReference>
<dbReference type="SUPFAM" id="SSF81301">
    <property type="entry name" value="Nucleotidyltransferase"/>
    <property type="match status" value="1"/>
</dbReference>
<dbReference type="InterPro" id="IPR002934">
    <property type="entry name" value="Polymerase_NTP_transf_dom"/>
</dbReference>
<sequence>MIQKQFAEKAVEKLKTDPQVLGLAAGGSYITNELDEFSDLDLVLITKEKISGQKEKMLEYASKMGQFIDGFTGEHVGEPRVLICLFDNPLLHVDIKFVTAEEFKERVENPVILWERENTLSQIIKTTEASWPKLDFQWIEDRFWIWVHYITLKIGRGEYFEALDSISYLRMNVISPLLQIKNNQLPKGMRKVEFNFEKADFNNLKKTVPEYEISSIIRSLEKEIELYNELRKKLYPGDVVLKNELQKKVMEYFTKIKTKVQATDEK</sequence>
<accession>A0A6I6JLZ6</accession>
<name>A0A6I6JLZ6_9BACT</name>
<organism evidence="2 3">
    <name type="scientific">Maribellus comscasis</name>
    <dbReference type="NCBI Taxonomy" id="2681766"/>
    <lineage>
        <taxon>Bacteria</taxon>
        <taxon>Pseudomonadati</taxon>
        <taxon>Bacteroidota</taxon>
        <taxon>Bacteroidia</taxon>
        <taxon>Marinilabiliales</taxon>
        <taxon>Prolixibacteraceae</taxon>
        <taxon>Maribellus</taxon>
    </lineage>
</organism>
<protein>
    <submittedName>
        <fullName evidence="2">Nucleotidyltransferase domain-containing protein</fullName>
    </submittedName>
</protein>
<evidence type="ECO:0000313" key="3">
    <source>
        <dbReference type="Proteomes" id="UP000428260"/>
    </source>
</evidence>
<evidence type="ECO:0000313" key="2">
    <source>
        <dbReference type="EMBL" id="QGY42239.1"/>
    </source>
</evidence>
<dbReference type="Pfam" id="PF01909">
    <property type="entry name" value="NTP_transf_2"/>
    <property type="match status" value="1"/>
</dbReference>
<gene>
    <name evidence="2" type="ORF">GM418_00780</name>
</gene>
<feature type="domain" description="Polymerase nucleotidyl transferase" evidence="1">
    <location>
        <begin position="8"/>
        <end position="69"/>
    </location>
</feature>
<dbReference type="GO" id="GO:0016779">
    <property type="term" value="F:nucleotidyltransferase activity"/>
    <property type="evidence" value="ECO:0007669"/>
    <property type="project" value="InterPro"/>
</dbReference>
<evidence type="ECO:0000259" key="1">
    <source>
        <dbReference type="Pfam" id="PF01909"/>
    </source>
</evidence>